<dbReference type="GO" id="GO:0016020">
    <property type="term" value="C:membrane"/>
    <property type="evidence" value="ECO:0007669"/>
    <property type="project" value="GOC"/>
</dbReference>
<dbReference type="SUPFAM" id="SSF56300">
    <property type="entry name" value="Metallo-dependent phosphatases"/>
    <property type="match status" value="1"/>
</dbReference>
<evidence type="ECO:0000313" key="8">
    <source>
        <dbReference type="EMBL" id="AVF34360.1"/>
    </source>
</evidence>
<dbReference type="AlphaFoldDB" id="A0A2L1UN48"/>
<dbReference type="PANTHER" id="PTHR34990">
    <property type="entry name" value="UDP-2,3-DIACYLGLUCOSAMINE HYDROLASE-RELATED"/>
    <property type="match status" value="1"/>
</dbReference>
<evidence type="ECO:0000256" key="5">
    <source>
        <dbReference type="ARBA" id="ARBA00023211"/>
    </source>
</evidence>
<dbReference type="InterPro" id="IPR029052">
    <property type="entry name" value="Metallo-depent_PP-like"/>
</dbReference>
<dbReference type="OrthoDB" id="9802481at2"/>
<dbReference type="Pfam" id="PF00149">
    <property type="entry name" value="Metallophos"/>
    <property type="match status" value="1"/>
</dbReference>
<dbReference type="EMBL" id="CP019062">
    <property type="protein sequence ID" value="AVF34360.1"/>
    <property type="molecule type" value="Genomic_DNA"/>
</dbReference>
<sequence>MTRYELASTPTRFRSLFLSDLHLGSRRCEAEKLLTFLKNHEADHIYLVGDTFDIWHRRAVHWTPGHDLVIDLLCERARQGVRVINLPGNHDPHGETLHPAQSVLNALMPGYRSVVHDTPQGKRYLVTHGDCCDFWPLRSYTFSRLGSGIDGLLQGSLASRLYRRACETPVLRLLILPFIRATDLFALQALRVMENRLTRLALGGGYDGIICGHLHRPVLQQRQEVLYANCGDWVQNMSAIAEDSQGQFVMLNVGQHHAPQPQEFGERVSPEHHNEGASSWL</sequence>
<dbReference type="PANTHER" id="PTHR34990:SF2">
    <property type="entry name" value="BLL8164 PROTEIN"/>
    <property type="match status" value="1"/>
</dbReference>
<keyword evidence="9" id="KW-1185">Reference proteome</keyword>
<dbReference type="KEGG" id="rox:BV494_05195"/>
<evidence type="ECO:0000256" key="1">
    <source>
        <dbReference type="ARBA" id="ARBA00022475"/>
    </source>
</evidence>
<dbReference type="Gene3D" id="3.60.21.10">
    <property type="match status" value="1"/>
</dbReference>
<dbReference type="InterPro" id="IPR043461">
    <property type="entry name" value="LpxH-like"/>
</dbReference>
<dbReference type="CDD" id="cd07398">
    <property type="entry name" value="MPP_YbbF-LpxH"/>
    <property type="match status" value="1"/>
</dbReference>
<evidence type="ECO:0000256" key="2">
    <source>
        <dbReference type="ARBA" id="ARBA00022519"/>
    </source>
</evidence>
<evidence type="ECO:0000313" key="9">
    <source>
        <dbReference type="Proteomes" id="UP000239197"/>
    </source>
</evidence>
<evidence type="ECO:0000256" key="6">
    <source>
        <dbReference type="SAM" id="MobiDB-lite"/>
    </source>
</evidence>
<keyword evidence="4" id="KW-0472">Membrane</keyword>
<accession>A0A2L1UN48</accession>
<dbReference type="GO" id="GO:0009245">
    <property type="term" value="P:lipid A biosynthetic process"/>
    <property type="evidence" value="ECO:0007669"/>
    <property type="project" value="TreeGrafter"/>
</dbReference>
<dbReference type="GO" id="GO:0046872">
    <property type="term" value="F:metal ion binding"/>
    <property type="evidence" value="ECO:0007669"/>
    <property type="project" value="UniProtKB-KW"/>
</dbReference>
<dbReference type="Proteomes" id="UP000239197">
    <property type="component" value="Chromosome"/>
</dbReference>
<reference evidence="9" key="1">
    <citation type="submission" date="2017-01" db="EMBL/GenBank/DDBJ databases">
        <title>Genome sequence of Rouxiella sp. ERMR1:05.</title>
        <authorList>
            <person name="Kumar R."/>
            <person name="Singh D."/>
            <person name="Kumar S."/>
        </authorList>
    </citation>
    <scope>NUCLEOTIDE SEQUENCE [LARGE SCALE GENOMIC DNA]</scope>
    <source>
        <strain evidence="9">ERMR1:05</strain>
    </source>
</reference>
<dbReference type="RefSeq" id="WP_104921889.1">
    <property type="nucleotide sequence ID" value="NZ_CP019062.1"/>
</dbReference>
<keyword evidence="3" id="KW-0479">Metal-binding</keyword>
<evidence type="ECO:0000256" key="3">
    <source>
        <dbReference type="ARBA" id="ARBA00022723"/>
    </source>
</evidence>
<dbReference type="InterPro" id="IPR004843">
    <property type="entry name" value="Calcineurin-like_PHP"/>
</dbReference>
<feature type="compositionally biased region" description="Basic and acidic residues" evidence="6">
    <location>
        <begin position="264"/>
        <end position="275"/>
    </location>
</feature>
<evidence type="ECO:0000259" key="7">
    <source>
        <dbReference type="Pfam" id="PF00149"/>
    </source>
</evidence>
<gene>
    <name evidence="8" type="ORF">BV494_05195</name>
</gene>
<proteinExistence type="predicted"/>
<organism evidence="8 9">
    <name type="scientific">Rahnella sikkimica</name>
    <dbReference type="NCBI Taxonomy" id="1805933"/>
    <lineage>
        <taxon>Bacteria</taxon>
        <taxon>Pseudomonadati</taxon>
        <taxon>Pseudomonadota</taxon>
        <taxon>Gammaproteobacteria</taxon>
        <taxon>Enterobacterales</taxon>
        <taxon>Yersiniaceae</taxon>
        <taxon>Rahnella</taxon>
    </lineage>
</organism>
<keyword evidence="1" id="KW-1003">Cell membrane</keyword>
<feature type="domain" description="Calcineurin-like phosphoesterase" evidence="7">
    <location>
        <begin position="14"/>
        <end position="217"/>
    </location>
</feature>
<keyword evidence="5" id="KW-0464">Manganese</keyword>
<dbReference type="GO" id="GO:0008758">
    <property type="term" value="F:UDP-2,3-diacylglucosamine hydrolase activity"/>
    <property type="evidence" value="ECO:0007669"/>
    <property type="project" value="TreeGrafter"/>
</dbReference>
<keyword evidence="2" id="KW-0997">Cell inner membrane</keyword>
<protein>
    <recommendedName>
        <fullName evidence="7">Calcineurin-like phosphoesterase domain-containing protein</fullName>
    </recommendedName>
</protein>
<name>A0A2L1UN48_9GAMM</name>
<feature type="region of interest" description="Disordered" evidence="6">
    <location>
        <begin position="260"/>
        <end position="281"/>
    </location>
</feature>
<evidence type="ECO:0000256" key="4">
    <source>
        <dbReference type="ARBA" id="ARBA00023136"/>
    </source>
</evidence>